<gene>
    <name evidence="5" type="primary">cbiD</name>
    <name evidence="7" type="ORF">SAMN05661077_0411</name>
</gene>
<comment type="pathway">
    <text evidence="5">Cofactor biosynthesis; adenosylcobalamin biosynthesis; cob(II)yrinate a,c-diamide from sirohydrochlorin (anaerobic route): step 6/10.</text>
</comment>
<accession>A0A1G5AKT5</accession>
<evidence type="ECO:0000256" key="6">
    <source>
        <dbReference type="SAM" id="MobiDB-lite"/>
    </source>
</evidence>
<dbReference type="InterPro" id="IPR036074">
    <property type="entry name" value="CbiD_sf"/>
</dbReference>
<comment type="similarity">
    <text evidence="5">Belongs to the CbiD family.</text>
</comment>
<dbReference type="GO" id="GO:0043780">
    <property type="term" value="F:cobalt-precorrin-5B C1-methyltransferase activity"/>
    <property type="evidence" value="ECO:0007669"/>
    <property type="project" value="RHEA"/>
</dbReference>
<keyword evidence="3 5" id="KW-0808">Transferase</keyword>
<dbReference type="PANTHER" id="PTHR35863:SF1">
    <property type="entry name" value="COBALT-PRECORRIN-5B C(1)-METHYLTRANSFERASE"/>
    <property type="match status" value="1"/>
</dbReference>
<dbReference type="NCBIfam" id="NF000849">
    <property type="entry name" value="PRK00075.1-1"/>
    <property type="match status" value="1"/>
</dbReference>
<evidence type="ECO:0000256" key="5">
    <source>
        <dbReference type="HAMAP-Rule" id="MF_00787"/>
    </source>
</evidence>
<reference evidence="8" key="1">
    <citation type="submission" date="2016-10" db="EMBL/GenBank/DDBJ databases">
        <authorList>
            <person name="Varghese N."/>
        </authorList>
    </citation>
    <scope>NUCLEOTIDE SEQUENCE [LARGE SCALE GENOMIC DNA]</scope>
    <source>
        <strain evidence="8">HL 19</strain>
    </source>
</reference>
<dbReference type="GO" id="GO:0032259">
    <property type="term" value="P:methylation"/>
    <property type="evidence" value="ECO:0007669"/>
    <property type="project" value="UniProtKB-KW"/>
</dbReference>
<keyword evidence="2 5" id="KW-0489">Methyltransferase</keyword>
<evidence type="ECO:0000313" key="8">
    <source>
        <dbReference type="Proteomes" id="UP000183104"/>
    </source>
</evidence>
<evidence type="ECO:0000313" key="7">
    <source>
        <dbReference type="EMBL" id="SCX78410.1"/>
    </source>
</evidence>
<dbReference type="SUPFAM" id="SSF111342">
    <property type="entry name" value="CbiD-like"/>
    <property type="match status" value="1"/>
</dbReference>
<dbReference type="EMBL" id="FMUN01000001">
    <property type="protein sequence ID" value="SCX78410.1"/>
    <property type="molecule type" value="Genomic_DNA"/>
</dbReference>
<dbReference type="Gene3D" id="3.30.2110.10">
    <property type="entry name" value="CbiD-like"/>
    <property type="match status" value="1"/>
</dbReference>
<proteinExistence type="inferred from homology"/>
<evidence type="ECO:0000256" key="4">
    <source>
        <dbReference type="ARBA" id="ARBA00022691"/>
    </source>
</evidence>
<dbReference type="PANTHER" id="PTHR35863">
    <property type="entry name" value="COBALT-PRECORRIN-5B C(1)-METHYLTRANSFERASE"/>
    <property type="match status" value="1"/>
</dbReference>
<dbReference type="PIRSF" id="PIRSF026782">
    <property type="entry name" value="CbiD"/>
    <property type="match status" value="1"/>
</dbReference>
<dbReference type="UniPathway" id="UPA00148">
    <property type="reaction ID" value="UER00227"/>
</dbReference>
<protein>
    <recommendedName>
        <fullName evidence="5">Cobalt-precorrin-5B C(1)-methyltransferase</fullName>
        <ecNumber evidence="5">2.1.1.195</ecNumber>
    </recommendedName>
    <alternativeName>
        <fullName evidence="5">Cobalt-precorrin-6A synthase</fullName>
    </alternativeName>
</protein>
<dbReference type="GO" id="GO:0019251">
    <property type="term" value="P:anaerobic cobalamin biosynthetic process"/>
    <property type="evidence" value="ECO:0007669"/>
    <property type="project" value="UniProtKB-UniRule"/>
</dbReference>
<keyword evidence="1 5" id="KW-0169">Cobalamin biosynthesis</keyword>
<dbReference type="NCBIfam" id="TIGR00312">
    <property type="entry name" value="cbiD"/>
    <property type="match status" value="1"/>
</dbReference>
<keyword evidence="8" id="KW-1185">Reference proteome</keyword>
<comment type="catalytic activity">
    <reaction evidence="5">
        <text>Co-precorrin-5B + S-adenosyl-L-methionine = Co-precorrin-6A + S-adenosyl-L-homocysteine</text>
        <dbReference type="Rhea" id="RHEA:26285"/>
        <dbReference type="ChEBI" id="CHEBI:57856"/>
        <dbReference type="ChEBI" id="CHEBI:59789"/>
        <dbReference type="ChEBI" id="CHEBI:60063"/>
        <dbReference type="ChEBI" id="CHEBI:60064"/>
        <dbReference type="EC" id="2.1.1.195"/>
    </reaction>
</comment>
<dbReference type="STRING" id="381306.AN478_12225"/>
<dbReference type="EC" id="2.1.1.195" evidence="5"/>
<evidence type="ECO:0000256" key="1">
    <source>
        <dbReference type="ARBA" id="ARBA00022573"/>
    </source>
</evidence>
<evidence type="ECO:0000256" key="3">
    <source>
        <dbReference type="ARBA" id="ARBA00022679"/>
    </source>
</evidence>
<sequence length="381" mass="38850">MPEPEDGPQAGAMRPESREGGGPLRTGLTTGVCATAAAAAAARLALGGEQRTPVPVTLPRGEAVTLPLQDLRAVEGGAEAGVIKDGGDDPDATHGARVWVRIVPTPESGVAFQAGAGVGTVTRSGLPVPPGEPAINPVPRQMITEYLQEVAAELGHPGGFTVTVGVDGGERIAQRTMNPRLGIEGGISILGTTGIVRPFSCSAYIASIHQAIDVARANGLGRVACCTGGTSEAAAQAHYGLDDMALIEMGDLFGAALKYLRQHPIPAVVLMAGFGKLSKFADGHLDTHSRKCAIDLAGLAAEAEQLGAGGELVARVADANTAMEALAACQEAGLPLADRVCARAWVQARRLLPATTALEVCAVDRRGRVVGQAAGEPEAQP</sequence>
<dbReference type="InterPro" id="IPR002748">
    <property type="entry name" value="CbiD"/>
</dbReference>
<evidence type="ECO:0000256" key="2">
    <source>
        <dbReference type="ARBA" id="ARBA00022603"/>
    </source>
</evidence>
<organism evidence="7 8">
    <name type="scientific">Thiohalorhabdus denitrificans</name>
    <dbReference type="NCBI Taxonomy" id="381306"/>
    <lineage>
        <taxon>Bacteria</taxon>
        <taxon>Pseudomonadati</taxon>
        <taxon>Pseudomonadota</taxon>
        <taxon>Gammaproteobacteria</taxon>
        <taxon>Thiohalorhabdales</taxon>
        <taxon>Thiohalorhabdaceae</taxon>
        <taxon>Thiohalorhabdus</taxon>
    </lineage>
</organism>
<dbReference type="Pfam" id="PF01888">
    <property type="entry name" value="CbiD"/>
    <property type="match status" value="1"/>
</dbReference>
<comment type="function">
    <text evidence="5">Catalyzes the methylation of C-1 in cobalt-precorrin-5B to form cobalt-precorrin-6A.</text>
</comment>
<dbReference type="AlphaFoldDB" id="A0A1G5AKT5"/>
<keyword evidence="4 5" id="KW-0949">S-adenosyl-L-methionine</keyword>
<name>A0A1G5AKT5_9GAMM</name>
<feature type="region of interest" description="Disordered" evidence="6">
    <location>
        <begin position="1"/>
        <end position="27"/>
    </location>
</feature>
<dbReference type="Proteomes" id="UP000183104">
    <property type="component" value="Unassembled WGS sequence"/>
</dbReference>
<dbReference type="HAMAP" id="MF_00787">
    <property type="entry name" value="CbiD"/>
    <property type="match status" value="1"/>
</dbReference>